<feature type="repeat" description="Lumazine-binding" evidence="10">
    <location>
        <begin position="1"/>
        <end position="97"/>
    </location>
</feature>
<comment type="catalytic activity">
    <reaction evidence="1">
        <text>2 6,7-dimethyl-8-(1-D-ribityl)lumazine + H(+) = 5-amino-6-(D-ribitylamino)uracil + riboflavin</text>
        <dbReference type="Rhea" id="RHEA:20772"/>
        <dbReference type="ChEBI" id="CHEBI:15378"/>
        <dbReference type="ChEBI" id="CHEBI:15934"/>
        <dbReference type="ChEBI" id="CHEBI:57986"/>
        <dbReference type="ChEBI" id="CHEBI:58201"/>
        <dbReference type="EC" id="2.5.1.9"/>
    </reaction>
</comment>
<organism evidence="12 13">
    <name type="scientific">Buchnera aphidicola subsp. Rhopalosiphum maidis</name>
    <dbReference type="NCBI Taxonomy" id="118109"/>
    <lineage>
        <taxon>Bacteria</taxon>
        <taxon>Pseudomonadati</taxon>
        <taxon>Pseudomonadota</taxon>
        <taxon>Gammaproteobacteria</taxon>
        <taxon>Enterobacterales</taxon>
        <taxon>Erwiniaceae</taxon>
        <taxon>Buchnera</taxon>
    </lineage>
</organism>
<dbReference type="InterPro" id="IPR017938">
    <property type="entry name" value="Riboflavin_synthase-like_b-brl"/>
</dbReference>
<evidence type="ECO:0000256" key="6">
    <source>
        <dbReference type="ARBA" id="ARBA00022619"/>
    </source>
</evidence>
<evidence type="ECO:0000256" key="7">
    <source>
        <dbReference type="ARBA" id="ARBA00022679"/>
    </source>
</evidence>
<evidence type="ECO:0000256" key="4">
    <source>
        <dbReference type="ARBA" id="ARBA00012827"/>
    </source>
</evidence>
<evidence type="ECO:0000256" key="2">
    <source>
        <dbReference type="ARBA" id="ARBA00002803"/>
    </source>
</evidence>
<keyword evidence="8" id="KW-0677">Repeat</keyword>
<keyword evidence="7" id="KW-0808">Transferase</keyword>
<evidence type="ECO:0000256" key="10">
    <source>
        <dbReference type="PROSITE-ProRule" id="PRU00524"/>
    </source>
</evidence>
<comment type="pathway">
    <text evidence="3">Cofactor biosynthesis; riboflavin biosynthesis; riboflavin from 2-hydroxy-3-oxobutyl phosphate and 5-amino-6-(D-ribitylamino)uracil: step 2/2.</text>
</comment>
<evidence type="ECO:0000259" key="11">
    <source>
        <dbReference type="PROSITE" id="PS51177"/>
    </source>
</evidence>
<evidence type="ECO:0000256" key="9">
    <source>
        <dbReference type="NCBIfam" id="TIGR00187"/>
    </source>
</evidence>
<reference evidence="12 13" key="1">
    <citation type="submission" date="2018-10" db="EMBL/GenBank/DDBJ databases">
        <title>Genome sequence of the corn leaf aphid (Rhopalosiphum maidis Fitch).</title>
        <authorList>
            <person name="Chen W."/>
            <person name="Shakir S."/>
            <person name="Bigham M."/>
            <person name="Fei Z."/>
            <person name="Jander G."/>
        </authorList>
    </citation>
    <scope>NUCLEOTIDE SEQUENCE [LARGE SCALE GENOMIC DNA]</scope>
    <source>
        <strain evidence="12 13">BTI</strain>
    </source>
</reference>
<feature type="domain" description="Lumazine-binding" evidence="11">
    <location>
        <begin position="98"/>
        <end position="195"/>
    </location>
</feature>
<feature type="domain" description="Lumazine-binding" evidence="11">
    <location>
        <begin position="1"/>
        <end position="97"/>
    </location>
</feature>
<dbReference type="EC" id="2.5.1.9" evidence="4 9"/>
<dbReference type="AlphaFoldDB" id="A0A3G2I630"/>
<protein>
    <recommendedName>
        <fullName evidence="5 9">Riboflavin synthase</fullName>
        <ecNumber evidence="4 9">2.5.1.9</ecNumber>
    </recommendedName>
</protein>
<dbReference type="NCBIfam" id="NF006767">
    <property type="entry name" value="PRK09289.1"/>
    <property type="match status" value="1"/>
</dbReference>
<dbReference type="RefSeq" id="WP_158360905.1">
    <property type="nucleotide sequence ID" value="NZ_CP032759.1"/>
</dbReference>
<dbReference type="NCBIfam" id="NF009566">
    <property type="entry name" value="PRK13020.1"/>
    <property type="match status" value="1"/>
</dbReference>
<dbReference type="Pfam" id="PF00677">
    <property type="entry name" value="Lum_binding"/>
    <property type="match status" value="2"/>
</dbReference>
<dbReference type="Proteomes" id="UP000271533">
    <property type="component" value="Chromosome"/>
</dbReference>
<dbReference type="InterPro" id="IPR001783">
    <property type="entry name" value="Lumazine-bd"/>
</dbReference>
<dbReference type="GO" id="GO:0009231">
    <property type="term" value="P:riboflavin biosynthetic process"/>
    <property type="evidence" value="ECO:0007669"/>
    <property type="project" value="UniProtKB-UniPathway"/>
</dbReference>
<proteinExistence type="predicted"/>
<comment type="function">
    <text evidence="2">Catalyzes the dismutation of two molecules of 6,7-dimethyl-8-ribityllumazine, resulting in the formation of riboflavin and 5-amino-6-(D-ribitylamino)uracil.</text>
</comment>
<evidence type="ECO:0000256" key="3">
    <source>
        <dbReference type="ARBA" id="ARBA00004887"/>
    </source>
</evidence>
<keyword evidence="6" id="KW-0686">Riboflavin biosynthesis</keyword>
<dbReference type="FunFam" id="2.40.30.20:FF:000003">
    <property type="entry name" value="Riboflavin synthase, alpha subunit"/>
    <property type="match status" value="1"/>
</dbReference>
<evidence type="ECO:0000256" key="1">
    <source>
        <dbReference type="ARBA" id="ARBA00000968"/>
    </source>
</evidence>
<dbReference type="OrthoDB" id="9788537at2"/>
<name>A0A3G2I630_BUCRM</name>
<accession>A0A3G2I630</accession>
<evidence type="ECO:0000256" key="8">
    <source>
        <dbReference type="ARBA" id="ARBA00022737"/>
    </source>
</evidence>
<dbReference type="UniPathway" id="UPA00275">
    <property type="reaction ID" value="UER00405"/>
</dbReference>
<gene>
    <name evidence="12" type="ORF">D8S97_00095</name>
</gene>
<dbReference type="PANTHER" id="PTHR21098:SF0">
    <property type="entry name" value="RIBOFLAVIN SYNTHASE"/>
    <property type="match status" value="1"/>
</dbReference>
<dbReference type="NCBIfam" id="TIGR00187">
    <property type="entry name" value="ribE"/>
    <property type="match status" value="1"/>
</dbReference>
<dbReference type="InterPro" id="IPR026017">
    <property type="entry name" value="Lumazine-bd_dom"/>
</dbReference>
<dbReference type="SUPFAM" id="SSF63380">
    <property type="entry name" value="Riboflavin synthase domain-like"/>
    <property type="match status" value="2"/>
</dbReference>
<evidence type="ECO:0000313" key="13">
    <source>
        <dbReference type="Proteomes" id="UP000271533"/>
    </source>
</evidence>
<dbReference type="PIRSF" id="PIRSF000498">
    <property type="entry name" value="Riboflavin_syn_A"/>
    <property type="match status" value="1"/>
</dbReference>
<dbReference type="PROSITE" id="PS51177">
    <property type="entry name" value="LUMAZINE_BIND"/>
    <property type="match status" value="2"/>
</dbReference>
<evidence type="ECO:0000313" key="12">
    <source>
        <dbReference type="EMBL" id="AYN24398.1"/>
    </source>
</evidence>
<dbReference type="GO" id="GO:0004746">
    <property type="term" value="F:riboflavin synthase activity"/>
    <property type="evidence" value="ECO:0007669"/>
    <property type="project" value="UniProtKB-UniRule"/>
</dbReference>
<dbReference type="PANTHER" id="PTHR21098">
    <property type="entry name" value="RIBOFLAVIN SYNTHASE ALPHA CHAIN"/>
    <property type="match status" value="1"/>
</dbReference>
<dbReference type="EMBL" id="CP032759">
    <property type="protein sequence ID" value="AYN24398.1"/>
    <property type="molecule type" value="Genomic_DNA"/>
</dbReference>
<sequence length="208" mass="23643">MFTGIVNGIAQVVSIDKKKDFHTYTVNFSPILLKNLKIGDSVAHNGCCVTVKCINNMYVLFDIMKITIENTNLGILNIGDYVNIERSLKYGDEMGGHIISGHIMNTAEISKILKLNENYILWCKVKDYSLMKYIFYKGFICIDGISLTISNIMKNEFCISIIPETLSSTTIGYKKIGQLVNVEIDFYTQIIVDTTKRLIKKNISRLFR</sequence>
<feature type="repeat" description="Lumazine-binding" evidence="10">
    <location>
        <begin position="98"/>
        <end position="195"/>
    </location>
</feature>
<evidence type="ECO:0000256" key="5">
    <source>
        <dbReference type="ARBA" id="ARBA00013950"/>
    </source>
</evidence>
<dbReference type="Gene3D" id="2.40.30.20">
    <property type="match status" value="2"/>
</dbReference>
<dbReference type="CDD" id="cd00402">
    <property type="entry name" value="Riboflavin_synthase_like"/>
    <property type="match status" value="1"/>
</dbReference>
<dbReference type="InterPro" id="IPR023366">
    <property type="entry name" value="ATP_synth_asu-like_sf"/>
</dbReference>
<dbReference type="GO" id="GO:0005829">
    <property type="term" value="C:cytosol"/>
    <property type="evidence" value="ECO:0007669"/>
    <property type="project" value="TreeGrafter"/>
</dbReference>